<keyword evidence="5 6" id="KW-0472">Membrane</keyword>
<evidence type="ECO:0000256" key="5">
    <source>
        <dbReference type="ARBA" id="ARBA00023136"/>
    </source>
</evidence>
<dbReference type="GO" id="GO:0005886">
    <property type="term" value="C:plasma membrane"/>
    <property type="evidence" value="ECO:0007669"/>
    <property type="project" value="UniProtKB-SubCell"/>
</dbReference>
<dbReference type="RefSeq" id="WP_160746243.1">
    <property type="nucleotide sequence ID" value="NZ_WTYK01000003.1"/>
</dbReference>
<feature type="transmembrane region" description="Helical" evidence="6">
    <location>
        <begin position="167"/>
        <end position="191"/>
    </location>
</feature>
<feature type="transmembrane region" description="Helical" evidence="6">
    <location>
        <begin position="55"/>
        <end position="78"/>
    </location>
</feature>
<evidence type="ECO:0000256" key="2">
    <source>
        <dbReference type="ARBA" id="ARBA00022475"/>
    </source>
</evidence>
<organism evidence="7 8">
    <name type="scientific">Croceibacterium soli</name>
    <dbReference type="NCBI Taxonomy" id="1739690"/>
    <lineage>
        <taxon>Bacteria</taxon>
        <taxon>Pseudomonadati</taxon>
        <taxon>Pseudomonadota</taxon>
        <taxon>Alphaproteobacteria</taxon>
        <taxon>Sphingomonadales</taxon>
        <taxon>Erythrobacteraceae</taxon>
        <taxon>Croceibacterium</taxon>
    </lineage>
</organism>
<evidence type="ECO:0000256" key="6">
    <source>
        <dbReference type="SAM" id="Phobius"/>
    </source>
</evidence>
<feature type="transmembrane region" description="Helical" evidence="6">
    <location>
        <begin position="138"/>
        <end position="155"/>
    </location>
</feature>
<dbReference type="InterPro" id="IPR019108">
    <property type="entry name" value="Caa3_assmbl_CtaG-rel"/>
</dbReference>
<keyword evidence="8" id="KW-1185">Reference proteome</keyword>
<evidence type="ECO:0000256" key="3">
    <source>
        <dbReference type="ARBA" id="ARBA00022692"/>
    </source>
</evidence>
<keyword evidence="3 6" id="KW-0812">Transmembrane</keyword>
<dbReference type="AlphaFoldDB" id="A0A6I4URH3"/>
<protein>
    <submittedName>
        <fullName evidence="7">Cytochrome c oxidase assembly protein</fullName>
    </submittedName>
</protein>
<accession>A0A6I4URH3</accession>
<evidence type="ECO:0000313" key="7">
    <source>
        <dbReference type="EMBL" id="MXP41391.1"/>
    </source>
</evidence>
<evidence type="ECO:0000256" key="1">
    <source>
        <dbReference type="ARBA" id="ARBA00004651"/>
    </source>
</evidence>
<comment type="subcellular location">
    <subcellularLocation>
        <location evidence="1">Cell membrane</location>
        <topology evidence="1">Multi-pass membrane protein</topology>
    </subcellularLocation>
</comment>
<name>A0A6I4URH3_9SPHN</name>
<dbReference type="Proteomes" id="UP000469159">
    <property type="component" value="Unassembled WGS sequence"/>
</dbReference>
<gene>
    <name evidence="7" type="ORF">GRI75_07015</name>
</gene>
<proteinExistence type="predicted"/>
<dbReference type="Pfam" id="PF09678">
    <property type="entry name" value="Caa3_CtaG"/>
    <property type="match status" value="1"/>
</dbReference>
<reference evidence="7 8" key="1">
    <citation type="submission" date="2019-12" db="EMBL/GenBank/DDBJ databases">
        <title>Genomic-based taxomic classification of the family Erythrobacteraceae.</title>
        <authorList>
            <person name="Xu L."/>
        </authorList>
    </citation>
    <scope>NUCLEOTIDE SEQUENCE [LARGE SCALE GENOMIC DNA]</scope>
    <source>
        <strain evidence="7 8">MCCC 1K02066</strain>
    </source>
</reference>
<evidence type="ECO:0000313" key="8">
    <source>
        <dbReference type="Proteomes" id="UP000469159"/>
    </source>
</evidence>
<dbReference type="OrthoDB" id="259025at2"/>
<feature type="transmembrane region" description="Helical" evidence="6">
    <location>
        <begin position="211"/>
        <end position="233"/>
    </location>
</feature>
<keyword evidence="4 6" id="KW-1133">Transmembrane helix</keyword>
<sequence length="247" mass="26363">MTSAADLWVPYCGAAPLPAEWIGRWNLDPFLLAALALAAAWLWRSRSADRRAGSCALAVAAFLFVSPFCAMGSALFLVRVIHDVILAAVLGPLVMATLRLHERVVPGSLALWTAIHALVFWAWHAPPLYEAVMSSSPVFWLMQATITASAAVWWAKVLRAPAAGGVAALLATLVAMGLLGALLTFAGTAFYAPHWLTTSAWGLSPLEDQQLAGIVMWAPAGAIYLLGAMVVLYRSMRAASRDRQAPA</sequence>
<keyword evidence="2" id="KW-1003">Cell membrane</keyword>
<dbReference type="EMBL" id="WTYK01000003">
    <property type="protein sequence ID" value="MXP41391.1"/>
    <property type="molecule type" value="Genomic_DNA"/>
</dbReference>
<comment type="caution">
    <text evidence="7">The sequence shown here is derived from an EMBL/GenBank/DDBJ whole genome shotgun (WGS) entry which is preliminary data.</text>
</comment>
<feature type="transmembrane region" description="Helical" evidence="6">
    <location>
        <begin position="25"/>
        <end position="43"/>
    </location>
</feature>
<feature type="transmembrane region" description="Helical" evidence="6">
    <location>
        <begin position="108"/>
        <end position="126"/>
    </location>
</feature>
<evidence type="ECO:0000256" key="4">
    <source>
        <dbReference type="ARBA" id="ARBA00022989"/>
    </source>
</evidence>